<reference evidence="2" key="1">
    <citation type="submission" date="2024-07" db="EMBL/GenBank/DDBJ databases">
        <authorList>
            <person name="Yu S.T."/>
        </authorList>
    </citation>
    <scope>NUCLEOTIDE SEQUENCE</scope>
    <source>
        <strain evidence="2">R39</strain>
    </source>
</reference>
<feature type="compositionally biased region" description="Basic and acidic residues" evidence="1">
    <location>
        <begin position="63"/>
        <end position="83"/>
    </location>
</feature>
<name>A0AB39QL40_9ACTN</name>
<dbReference type="RefSeq" id="WP_369222345.1">
    <property type="nucleotide sequence ID" value="NZ_CP163441.1"/>
</dbReference>
<proteinExistence type="predicted"/>
<dbReference type="EMBL" id="CP163441">
    <property type="protein sequence ID" value="XDQ43157.1"/>
    <property type="molecule type" value="Genomic_DNA"/>
</dbReference>
<accession>A0AB39QL40</accession>
<feature type="region of interest" description="Disordered" evidence="1">
    <location>
        <begin position="60"/>
        <end position="83"/>
    </location>
</feature>
<dbReference type="AlphaFoldDB" id="A0AB39QL40"/>
<gene>
    <name evidence="2" type="ORF">AB5J52_13295</name>
</gene>
<evidence type="ECO:0000313" key="2">
    <source>
        <dbReference type="EMBL" id="XDQ43157.1"/>
    </source>
</evidence>
<organism evidence="2">
    <name type="scientific">Streptomyces sp. R39</name>
    <dbReference type="NCBI Taxonomy" id="3238631"/>
    <lineage>
        <taxon>Bacteria</taxon>
        <taxon>Bacillati</taxon>
        <taxon>Actinomycetota</taxon>
        <taxon>Actinomycetes</taxon>
        <taxon>Kitasatosporales</taxon>
        <taxon>Streptomycetaceae</taxon>
        <taxon>Streptomyces</taxon>
    </lineage>
</organism>
<protein>
    <submittedName>
        <fullName evidence="2">Uncharacterized protein</fullName>
    </submittedName>
</protein>
<sequence length="83" mass="8566">MSHHFGSLKALCDSATEHALEQCLDAQLLAFGPLGSTSTLQDVAAAFARPVMRAPAAGGHDLAVADRAEGDRGRAAAPPGERR</sequence>
<evidence type="ECO:0000256" key="1">
    <source>
        <dbReference type="SAM" id="MobiDB-lite"/>
    </source>
</evidence>